<dbReference type="InterPro" id="IPR012337">
    <property type="entry name" value="RNaseH-like_sf"/>
</dbReference>
<dbReference type="PANTHER" id="PTHR42648:SF25">
    <property type="entry name" value="RNA-DIRECTED DNA POLYMERASE"/>
    <property type="match status" value="1"/>
</dbReference>
<evidence type="ECO:0000259" key="1">
    <source>
        <dbReference type="PROSITE" id="PS50994"/>
    </source>
</evidence>
<organism evidence="2 3">
    <name type="scientific">Tanacetum coccineum</name>
    <dbReference type="NCBI Taxonomy" id="301880"/>
    <lineage>
        <taxon>Eukaryota</taxon>
        <taxon>Viridiplantae</taxon>
        <taxon>Streptophyta</taxon>
        <taxon>Embryophyta</taxon>
        <taxon>Tracheophyta</taxon>
        <taxon>Spermatophyta</taxon>
        <taxon>Magnoliopsida</taxon>
        <taxon>eudicotyledons</taxon>
        <taxon>Gunneridae</taxon>
        <taxon>Pentapetalae</taxon>
        <taxon>asterids</taxon>
        <taxon>campanulids</taxon>
        <taxon>Asterales</taxon>
        <taxon>Asteraceae</taxon>
        <taxon>Asteroideae</taxon>
        <taxon>Anthemideae</taxon>
        <taxon>Anthemidinae</taxon>
        <taxon>Tanacetum</taxon>
    </lineage>
</organism>
<reference evidence="2" key="1">
    <citation type="journal article" date="2022" name="Int. J. Mol. Sci.">
        <title>Draft Genome of Tanacetum Coccineum: Genomic Comparison of Closely Related Tanacetum-Family Plants.</title>
        <authorList>
            <person name="Yamashiro T."/>
            <person name="Shiraishi A."/>
            <person name="Nakayama K."/>
            <person name="Satake H."/>
        </authorList>
    </citation>
    <scope>NUCLEOTIDE SEQUENCE</scope>
</reference>
<dbReference type="EMBL" id="BQNB010019866">
    <property type="protein sequence ID" value="GJT89847.1"/>
    <property type="molecule type" value="Genomic_DNA"/>
</dbReference>
<dbReference type="InterPro" id="IPR039537">
    <property type="entry name" value="Retrotran_Ty1/copia-like"/>
</dbReference>
<dbReference type="SUPFAM" id="SSF53098">
    <property type="entry name" value="Ribonuclease H-like"/>
    <property type="match status" value="1"/>
</dbReference>
<name>A0ABQ5HRC0_9ASTR</name>
<dbReference type="InterPro" id="IPR036397">
    <property type="entry name" value="RNaseH_sf"/>
</dbReference>
<reference evidence="2" key="2">
    <citation type="submission" date="2022-01" db="EMBL/GenBank/DDBJ databases">
        <authorList>
            <person name="Yamashiro T."/>
            <person name="Shiraishi A."/>
            <person name="Satake H."/>
            <person name="Nakayama K."/>
        </authorList>
    </citation>
    <scope>NUCLEOTIDE SEQUENCE</scope>
</reference>
<keyword evidence="3" id="KW-1185">Reference proteome</keyword>
<dbReference type="Proteomes" id="UP001151760">
    <property type="component" value="Unassembled WGS sequence"/>
</dbReference>
<comment type="caution">
    <text evidence="2">The sequence shown here is derived from an EMBL/GenBank/DDBJ whole genome shotgun (WGS) entry which is preliminary data.</text>
</comment>
<protein>
    <submittedName>
        <fullName evidence="2">Retrovirus-related pol polyprotein from transposon TNT 1-94</fullName>
    </submittedName>
</protein>
<gene>
    <name evidence="2" type="ORF">Tco_1078692</name>
</gene>
<feature type="domain" description="Integrase catalytic" evidence="1">
    <location>
        <begin position="207"/>
        <end position="267"/>
    </location>
</feature>
<proteinExistence type="predicted"/>
<evidence type="ECO:0000313" key="3">
    <source>
        <dbReference type="Proteomes" id="UP001151760"/>
    </source>
</evidence>
<dbReference type="PANTHER" id="PTHR42648">
    <property type="entry name" value="TRANSPOSASE, PUTATIVE-RELATED"/>
    <property type="match status" value="1"/>
</dbReference>
<dbReference type="InterPro" id="IPR001584">
    <property type="entry name" value="Integrase_cat-core"/>
</dbReference>
<dbReference type="PROSITE" id="PS50994">
    <property type="entry name" value="INTEGRASE"/>
    <property type="match status" value="1"/>
</dbReference>
<evidence type="ECO:0000313" key="2">
    <source>
        <dbReference type="EMBL" id="GJT89847.1"/>
    </source>
</evidence>
<sequence length="267" mass="30675">MEKSKDDDTVIFVVMVVSKVEDEEEEEKMSTKKMTTNGLHIEEAVGEAFNLRGEVEDEDELTLLMARHDKQEDRIEPWHIDCAASYHMTGKEDLFVDMEKSKGNVTFWRRIKGTGERKRHSNFGDLKLLSSKGMVKGLYQIDHPNQMCEGCLLGKHVRRSFPEEATSRAKKPLQLIHTGLCGPITPPSHAFKKFKAMIEKEKGLKIKSMRSDRGGEFLSKEFNKFCEYNGIQRFLAAPYSPQQIGVVERKNRTILNMFQSMLKSKKI</sequence>
<accession>A0ABQ5HRC0</accession>
<dbReference type="Gene3D" id="3.30.420.10">
    <property type="entry name" value="Ribonuclease H-like superfamily/Ribonuclease H"/>
    <property type="match status" value="1"/>
</dbReference>